<proteinExistence type="predicted"/>
<organism evidence="1 2">
    <name type="scientific">Thermoflavimicrobium daqui</name>
    <dbReference type="NCBI Taxonomy" id="2137476"/>
    <lineage>
        <taxon>Bacteria</taxon>
        <taxon>Bacillati</taxon>
        <taxon>Bacillota</taxon>
        <taxon>Bacilli</taxon>
        <taxon>Bacillales</taxon>
        <taxon>Thermoactinomycetaceae</taxon>
        <taxon>Thermoflavimicrobium</taxon>
    </lineage>
</organism>
<dbReference type="EMBL" id="QJKK01000010">
    <property type="protein sequence ID" value="RAL22038.1"/>
    <property type="molecule type" value="Genomic_DNA"/>
</dbReference>
<accession>A0A364K1X8</accession>
<name>A0A364K1X8_9BACL</name>
<reference evidence="1 2" key="2">
    <citation type="submission" date="2018-06" db="EMBL/GenBank/DDBJ databases">
        <authorList>
            <person name="Zhirakovskaya E."/>
        </authorList>
    </citation>
    <scope>NUCLEOTIDE SEQUENCE [LARGE SCALE GENOMIC DNA]</scope>
    <source>
        <strain evidence="1 2">FBKL4.011</strain>
    </source>
</reference>
<gene>
    <name evidence="1" type="ORF">DL897_14665</name>
</gene>
<keyword evidence="2" id="KW-1185">Reference proteome</keyword>
<comment type="caution">
    <text evidence="1">The sequence shown here is derived from an EMBL/GenBank/DDBJ whole genome shotgun (WGS) entry which is preliminary data.</text>
</comment>
<dbReference type="OrthoDB" id="6120799at2"/>
<dbReference type="AlphaFoldDB" id="A0A364K1X8"/>
<evidence type="ECO:0000313" key="2">
    <source>
        <dbReference type="Proteomes" id="UP000251213"/>
    </source>
</evidence>
<dbReference type="Proteomes" id="UP000251213">
    <property type="component" value="Unassembled WGS sequence"/>
</dbReference>
<reference evidence="1 2" key="1">
    <citation type="submission" date="2018-06" db="EMBL/GenBank/DDBJ databases">
        <title>Thermoflavimicrobium daqus sp. nov., a thermophilic microbe isolated from Moutai-flavour Daqu.</title>
        <authorList>
            <person name="Wang X."/>
            <person name="Zhou H."/>
        </authorList>
    </citation>
    <scope>NUCLEOTIDE SEQUENCE [LARGE SCALE GENOMIC DNA]</scope>
    <source>
        <strain evidence="1 2">FBKL4.011</strain>
    </source>
</reference>
<dbReference type="SUPFAM" id="SSF52833">
    <property type="entry name" value="Thioredoxin-like"/>
    <property type="match status" value="1"/>
</dbReference>
<dbReference type="InterPro" id="IPR036249">
    <property type="entry name" value="Thioredoxin-like_sf"/>
</dbReference>
<sequence>MNLNDWFDKGQTFQAYVEGMNTNQQEMLHIYENVALTVEEQSLLEANQKKGWRMISLTADWCGDAMLCVPIMKRITEVLEIDMRFLIRDENLELMDQYLTNGTSRSIPIFILIDEQGQERAVWGPRAPEVQQMVTEMRKALPPQDDPTFAEKQKEMIQTFRERISNDTTIWDFVKSSIIGKLLATF</sequence>
<protein>
    <submittedName>
        <fullName evidence="1">Thioredoxin family protein</fullName>
    </submittedName>
</protein>
<dbReference type="Gene3D" id="3.40.30.10">
    <property type="entry name" value="Glutaredoxin"/>
    <property type="match status" value="1"/>
</dbReference>
<dbReference type="RefSeq" id="WP_113659881.1">
    <property type="nucleotide sequence ID" value="NZ_KZ845672.1"/>
</dbReference>
<dbReference type="Pfam" id="PF14595">
    <property type="entry name" value="Thioredoxin_9"/>
    <property type="match status" value="1"/>
</dbReference>
<evidence type="ECO:0000313" key="1">
    <source>
        <dbReference type="EMBL" id="RAL22038.1"/>
    </source>
</evidence>